<reference evidence="6" key="1">
    <citation type="submission" date="2020-11" db="EMBL/GenBank/DDBJ databases">
        <title>Adaptations for nitrogen fixation in a non-lichenized fungal sporocarp promotes dispersal by wood-feeding termites.</title>
        <authorList>
            <consortium name="DOE Joint Genome Institute"/>
            <person name="Koch R.A."/>
            <person name="Yoon G."/>
            <person name="Arayal U."/>
            <person name="Lail K."/>
            <person name="Amirebrahimi M."/>
            <person name="Labutti K."/>
            <person name="Lipzen A."/>
            <person name="Riley R."/>
            <person name="Barry K."/>
            <person name="Henrissat B."/>
            <person name="Grigoriev I.V."/>
            <person name="Herr J.R."/>
            <person name="Aime M.C."/>
        </authorList>
    </citation>
    <scope>NUCLEOTIDE SEQUENCE</scope>
    <source>
        <strain evidence="6">MCA 3950</strain>
    </source>
</reference>
<evidence type="ECO:0000313" key="6">
    <source>
        <dbReference type="EMBL" id="KAG7440546.1"/>
    </source>
</evidence>
<dbReference type="Proteomes" id="UP000812287">
    <property type="component" value="Unassembled WGS sequence"/>
</dbReference>
<proteinExistence type="predicted"/>
<feature type="domain" description="MYND-type" evidence="5">
    <location>
        <begin position="423"/>
        <end position="464"/>
    </location>
</feature>
<dbReference type="AlphaFoldDB" id="A0A9P7VIA4"/>
<evidence type="ECO:0000256" key="4">
    <source>
        <dbReference type="PROSITE-ProRule" id="PRU00134"/>
    </source>
</evidence>
<dbReference type="GO" id="GO:0008270">
    <property type="term" value="F:zinc ion binding"/>
    <property type="evidence" value="ECO:0007669"/>
    <property type="project" value="UniProtKB-KW"/>
</dbReference>
<evidence type="ECO:0000256" key="2">
    <source>
        <dbReference type="ARBA" id="ARBA00022771"/>
    </source>
</evidence>
<dbReference type="Gene3D" id="2.170.270.10">
    <property type="entry name" value="SET domain"/>
    <property type="match status" value="1"/>
</dbReference>
<dbReference type="InterPro" id="IPR002893">
    <property type="entry name" value="Znf_MYND"/>
</dbReference>
<dbReference type="Gene3D" id="6.10.140.2220">
    <property type="match status" value="1"/>
</dbReference>
<evidence type="ECO:0000313" key="7">
    <source>
        <dbReference type="Proteomes" id="UP000812287"/>
    </source>
</evidence>
<evidence type="ECO:0000259" key="5">
    <source>
        <dbReference type="PROSITE" id="PS50865"/>
    </source>
</evidence>
<keyword evidence="3" id="KW-0862">Zinc</keyword>
<keyword evidence="2 4" id="KW-0863">Zinc-finger</keyword>
<accession>A0A9P7VIA4</accession>
<keyword evidence="7" id="KW-1185">Reference proteome</keyword>
<keyword evidence="1" id="KW-0479">Metal-binding</keyword>
<organism evidence="6 7">
    <name type="scientific">Guyanagaster necrorhizus</name>
    <dbReference type="NCBI Taxonomy" id="856835"/>
    <lineage>
        <taxon>Eukaryota</taxon>
        <taxon>Fungi</taxon>
        <taxon>Dikarya</taxon>
        <taxon>Basidiomycota</taxon>
        <taxon>Agaricomycotina</taxon>
        <taxon>Agaricomycetes</taxon>
        <taxon>Agaricomycetidae</taxon>
        <taxon>Agaricales</taxon>
        <taxon>Marasmiineae</taxon>
        <taxon>Physalacriaceae</taxon>
        <taxon>Guyanagaster</taxon>
    </lineage>
</organism>
<dbReference type="PROSITE" id="PS50865">
    <property type="entry name" value="ZF_MYND_2"/>
    <property type="match status" value="1"/>
</dbReference>
<gene>
    <name evidence="6" type="ORF">BT62DRAFT_580917</name>
</gene>
<dbReference type="Pfam" id="PF01753">
    <property type="entry name" value="zf-MYND"/>
    <property type="match status" value="1"/>
</dbReference>
<evidence type="ECO:0000256" key="1">
    <source>
        <dbReference type="ARBA" id="ARBA00022723"/>
    </source>
</evidence>
<evidence type="ECO:0000256" key="3">
    <source>
        <dbReference type="ARBA" id="ARBA00022833"/>
    </source>
</evidence>
<dbReference type="EMBL" id="MU250570">
    <property type="protein sequence ID" value="KAG7440546.1"/>
    <property type="molecule type" value="Genomic_DNA"/>
</dbReference>
<dbReference type="SUPFAM" id="SSF144232">
    <property type="entry name" value="HIT/MYND zinc finger-like"/>
    <property type="match status" value="1"/>
</dbReference>
<dbReference type="GeneID" id="66103790"/>
<dbReference type="RefSeq" id="XP_043034046.1">
    <property type="nucleotide sequence ID" value="XM_043181494.1"/>
</dbReference>
<dbReference type="InterPro" id="IPR046341">
    <property type="entry name" value="SET_dom_sf"/>
</dbReference>
<comment type="caution">
    <text evidence="6">The sequence shown here is derived from an EMBL/GenBank/DDBJ whole genome shotgun (WGS) entry which is preliminary data.</text>
</comment>
<protein>
    <recommendedName>
        <fullName evidence="5">MYND-type domain-containing protein</fullName>
    </recommendedName>
</protein>
<dbReference type="OrthoDB" id="9922773at2759"/>
<name>A0A9P7VIA4_9AGAR</name>
<sequence>MNRNSPASLESLVSAARKDVKACPRMLSAVHRHLRTTRVPQELFESMKSPSATAEIMASCLDGLRVALHWANRRHKDLAERVFQQWNAAWEWSSFMADEVISKEPQSAECIDFQYRVIGTASDLLRLAAFESQGSPHEVQVLKRPGFFATLVRLWFHVLRHGGSPAVLRETSHSLVVFHRINSDSRDNFKLVIREVGLVLQNMPGATALFIAHVLQTIEVKKINMRLLDGPLNLISYALEFHSDCILCPFIACHAPTFVTILMARFTSFKLTYELGNIDDQKLDKLIQSNMAESCFFLCIKLLEICIRTRGLPCVVQILQNRFLPTCFKAAKIFKHRSGSFPNNTEDTCSELFRMIATFSIYPKVMHFVIKSNKHLEAHNLKALVKLTAPGMWTSYNTLCDIAMQRYTNKSVYSVLPRDICCNPQCRNPCILPKDAKRCTGCLSAHYCSRECQKHDWITHQPKCKSLRSDRKDGKLMRADTLEQDFAEWMVDQDLPRFLSETKEIRQKLEAKRAMTEPYKRYPMVIEISYNFVPTKLVRVYPGEESRTHGIGRMPEVMDILERRRGQLNEVFFYAALPGPRPECICTTFHYTSLPGVYASKSFDSAVLGTLP</sequence>